<dbReference type="Proteomes" id="UP000887159">
    <property type="component" value="Unassembled WGS sequence"/>
</dbReference>
<reference evidence="1" key="1">
    <citation type="submission" date="2020-08" db="EMBL/GenBank/DDBJ databases">
        <title>Multicomponent nature underlies the extraordinary mechanical properties of spider dragline silk.</title>
        <authorList>
            <person name="Kono N."/>
            <person name="Nakamura H."/>
            <person name="Mori M."/>
            <person name="Yoshida Y."/>
            <person name="Ohtoshi R."/>
            <person name="Malay A.D."/>
            <person name="Moran D.A.P."/>
            <person name="Tomita M."/>
            <person name="Numata K."/>
            <person name="Arakawa K."/>
        </authorList>
    </citation>
    <scope>NUCLEOTIDE SEQUENCE</scope>
</reference>
<dbReference type="AlphaFoldDB" id="A0A8X6V9T2"/>
<keyword evidence="2" id="KW-1185">Reference proteome</keyword>
<dbReference type="EMBL" id="BMAU01021214">
    <property type="protein sequence ID" value="GFX99693.1"/>
    <property type="molecule type" value="Genomic_DNA"/>
</dbReference>
<sequence length="94" mass="10863">MNKTWKPPAGLDCPIALSGEFIAVDDDNVRSDPIMADKDILKYKYIIRLKKYHCADSDDENQMNDAAPVPHIIQNEDRHENYAQLFRRTFQLLG</sequence>
<evidence type="ECO:0000313" key="2">
    <source>
        <dbReference type="Proteomes" id="UP000887159"/>
    </source>
</evidence>
<gene>
    <name evidence="1" type="ORF">TNCV_3053501</name>
</gene>
<evidence type="ECO:0000313" key="1">
    <source>
        <dbReference type="EMBL" id="GFX99693.1"/>
    </source>
</evidence>
<comment type="caution">
    <text evidence="1">The sequence shown here is derived from an EMBL/GenBank/DDBJ whole genome shotgun (WGS) entry which is preliminary data.</text>
</comment>
<protein>
    <submittedName>
        <fullName evidence="1">Uncharacterized protein</fullName>
    </submittedName>
</protein>
<organism evidence="1 2">
    <name type="scientific">Trichonephila clavipes</name>
    <name type="common">Golden silk orbweaver</name>
    <name type="synonym">Nephila clavipes</name>
    <dbReference type="NCBI Taxonomy" id="2585209"/>
    <lineage>
        <taxon>Eukaryota</taxon>
        <taxon>Metazoa</taxon>
        <taxon>Ecdysozoa</taxon>
        <taxon>Arthropoda</taxon>
        <taxon>Chelicerata</taxon>
        <taxon>Arachnida</taxon>
        <taxon>Araneae</taxon>
        <taxon>Araneomorphae</taxon>
        <taxon>Entelegynae</taxon>
        <taxon>Araneoidea</taxon>
        <taxon>Nephilidae</taxon>
        <taxon>Trichonephila</taxon>
    </lineage>
</organism>
<proteinExistence type="predicted"/>
<name>A0A8X6V9T2_TRICX</name>
<accession>A0A8X6V9T2</accession>